<proteinExistence type="predicted"/>
<reference evidence="2" key="1">
    <citation type="journal article" date="2018" name="Nat. Microbiol.">
        <title>Leveraging single-cell genomics to expand the fungal tree of life.</title>
        <authorList>
            <person name="Ahrendt S.R."/>
            <person name="Quandt C.A."/>
            <person name="Ciobanu D."/>
            <person name="Clum A."/>
            <person name="Salamov A."/>
            <person name="Andreopoulos B."/>
            <person name="Cheng J.F."/>
            <person name="Woyke T."/>
            <person name="Pelin A."/>
            <person name="Henrissat B."/>
            <person name="Reynolds N.K."/>
            <person name="Benny G.L."/>
            <person name="Smith M.E."/>
            <person name="James T.Y."/>
            <person name="Grigoriev I.V."/>
        </authorList>
    </citation>
    <scope>NUCLEOTIDE SEQUENCE [LARGE SCALE GENOMIC DNA]</scope>
    <source>
        <strain evidence="2">CSF55</strain>
    </source>
</reference>
<feature type="non-terminal residue" evidence="1">
    <location>
        <position position="1"/>
    </location>
</feature>
<evidence type="ECO:0000313" key="2">
    <source>
        <dbReference type="Proteomes" id="UP000281549"/>
    </source>
</evidence>
<organism evidence="1 2">
    <name type="scientific">Rozella allomycis (strain CSF55)</name>
    <dbReference type="NCBI Taxonomy" id="988480"/>
    <lineage>
        <taxon>Eukaryota</taxon>
        <taxon>Fungi</taxon>
        <taxon>Fungi incertae sedis</taxon>
        <taxon>Cryptomycota</taxon>
        <taxon>Cryptomycota incertae sedis</taxon>
        <taxon>Rozella</taxon>
    </lineage>
</organism>
<protein>
    <submittedName>
        <fullName evidence="1">Uncharacterized protein</fullName>
    </submittedName>
</protein>
<gene>
    <name evidence="1" type="ORF">ROZALSC1DRAFT_25163</name>
</gene>
<sequence length="224" mass="25603">RTTTAKTSFGNHAVNYVIKPKIEICLITLDAWRRLANEFAATKHAVQLHTRRQLLMNMTLCLILSRNVEYCFWSMREDAPLRPIQSAWCVTTKSPSKRSSLNSLLLLLNDEGQAGHCSDYQSVLFDQDYNAVPEIPPGCYIFHFGMCQSNLNIYFAKRVALLVTLSRTAHIHLRHENNEVPDHLVDITMTVLIDAASMTNLKRELPTMMETHATLLYSFQIAFM</sequence>
<dbReference type="AlphaFoldDB" id="A0A4P9YCF4"/>
<accession>A0A4P9YCF4</accession>
<dbReference type="Proteomes" id="UP000281549">
    <property type="component" value="Unassembled WGS sequence"/>
</dbReference>
<dbReference type="EMBL" id="ML006444">
    <property type="protein sequence ID" value="RKP16532.1"/>
    <property type="molecule type" value="Genomic_DNA"/>
</dbReference>
<evidence type="ECO:0000313" key="1">
    <source>
        <dbReference type="EMBL" id="RKP16532.1"/>
    </source>
</evidence>
<name>A0A4P9YCF4_ROZAC</name>